<keyword evidence="4" id="KW-1185">Reference proteome</keyword>
<dbReference type="Ensembl" id="ENSACLT00000041466.2">
    <property type="protein sequence ID" value="ENSACLP00000040512.2"/>
    <property type="gene ID" value="ENSACLG00000027293.2"/>
</dbReference>
<reference evidence="3" key="1">
    <citation type="submission" date="2018-05" db="EMBL/GenBank/DDBJ databases">
        <authorList>
            <person name="Datahose"/>
        </authorList>
    </citation>
    <scope>NUCLEOTIDE SEQUENCE</scope>
</reference>
<keyword evidence="1" id="KW-0812">Transmembrane</keyword>
<accession>A0A3P8RHE3</accession>
<name>A0A3P8RHE3_ASTCA</name>
<keyword evidence="1" id="KW-0472">Membrane</keyword>
<dbReference type="GO" id="GO:0006508">
    <property type="term" value="P:proteolysis"/>
    <property type="evidence" value="ECO:0007669"/>
    <property type="project" value="InterPro"/>
</dbReference>
<dbReference type="InterPro" id="IPR001254">
    <property type="entry name" value="Trypsin_dom"/>
</dbReference>
<evidence type="ECO:0000313" key="4">
    <source>
        <dbReference type="Proteomes" id="UP000265100"/>
    </source>
</evidence>
<sequence length="86" mass="9553">LSVRVLCEHQIYLIYLTAVNGTLTLSSSFFFFNLPEFSTGIIHGTKAPDNSIPYMGSVQNNKGQHVCGEFLITEDFVLTAAHCDRL</sequence>
<proteinExistence type="predicted"/>
<feature type="transmembrane region" description="Helical" evidence="1">
    <location>
        <begin position="12"/>
        <end position="32"/>
    </location>
</feature>
<evidence type="ECO:0000259" key="2">
    <source>
        <dbReference type="Pfam" id="PF00089"/>
    </source>
</evidence>
<dbReference type="InterPro" id="IPR018114">
    <property type="entry name" value="TRYPSIN_HIS"/>
</dbReference>
<dbReference type="InterPro" id="IPR009003">
    <property type="entry name" value="Peptidase_S1_PA"/>
</dbReference>
<protein>
    <recommendedName>
        <fullName evidence="2">Peptidase S1 domain-containing protein</fullName>
    </recommendedName>
</protein>
<evidence type="ECO:0000313" key="3">
    <source>
        <dbReference type="Ensembl" id="ENSACLP00000040512.2"/>
    </source>
</evidence>
<dbReference type="GO" id="GO:0004252">
    <property type="term" value="F:serine-type endopeptidase activity"/>
    <property type="evidence" value="ECO:0007669"/>
    <property type="project" value="InterPro"/>
</dbReference>
<gene>
    <name evidence="3" type="primary">MLLT11</name>
</gene>
<reference evidence="3" key="3">
    <citation type="submission" date="2025-09" db="UniProtKB">
        <authorList>
            <consortium name="Ensembl"/>
        </authorList>
    </citation>
    <scope>IDENTIFICATION</scope>
</reference>
<evidence type="ECO:0000256" key="1">
    <source>
        <dbReference type="SAM" id="Phobius"/>
    </source>
</evidence>
<dbReference type="Gene3D" id="2.40.10.10">
    <property type="entry name" value="Trypsin-like serine proteases"/>
    <property type="match status" value="1"/>
</dbReference>
<feature type="domain" description="Peptidase S1" evidence="2">
    <location>
        <begin position="41"/>
        <end position="83"/>
    </location>
</feature>
<dbReference type="PROSITE" id="PS00134">
    <property type="entry name" value="TRYPSIN_HIS"/>
    <property type="match status" value="1"/>
</dbReference>
<dbReference type="Proteomes" id="UP000265100">
    <property type="component" value="Chromosome 7"/>
</dbReference>
<dbReference type="Pfam" id="PF00089">
    <property type="entry name" value="Trypsin"/>
    <property type="match status" value="1"/>
</dbReference>
<dbReference type="InterPro" id="IPR043504">
    <property type="entry name" value="Peptidase_S1_PA_chymotrypsin"/>
</dbReference>
<dbReference type="AlphaFoldDB" id="A0A3P8RHE3"/>
<reference evidence="3" key="2">
    <citation type="submission" date="2025-08" db="UniProtKB">
        <authorList>
            <consortium name="Ensembl"/>
        </authorList>
    </citation>
    <scope>IDENTIFICATION</scope>
</reference>
<organism evidence="3 4">
    <name type="scientific">Astatotilapia calliptera</name>
    <name type="common">Eastern happy</name>
    <name type="synonym">Chromis callipterus</name>
    <dbReference type="NCBI Taxonomy" id="8154"/>
    <lineage>
        <taxon>Eukaryota</taxon>
        <taxon>Metazoa</taxon>
        <taxon>Chordata</taxon>
        <taxon>Craniata</taxon>
        <taxon>Vertebrata</taxon>
        <taxon>Euteleostomi</taxon>
        <taxon>Actinopterygii</taxon>
        <taxon>Neopterygii</taxon>
        <taxon>Teleostei</taxon>
        <taxon>Neoteleostei</taxon>
        <taxon>Acanthomorphata</taxon>
        <taxon>Ovalentaria</taxon>
        <taxon>Cichlomorphae</taxon>
        <taxon>Cichliformes</taxon>
        <taxon>Cichlidae</taxon>
        <taxon>African cichlids</taxon>
        <taxon>Pseudocrenilabrinae</taxon>
        <taxon>Haplochromini</taxon>
        <taxon>Astatotilapia</taxon>
    </lineage>
</organism>
<dbReference type="Bgee" id="ENSACLG00000027293">
    <property type="expression patterns" value="Expressed in testis"/>
</dbReference>
<dbReference type="STRING" id="8154.ENSACLP00000040512"/>
<dbReference type="GeneTree" id="ENSGT00940000177352"/>
<dbReference type="SUPFAM" id="SSF50494">
    <property type="entry name" value="Trypsin-like serine proteases"/>
    <property type="match status" value="1"/>
</dbReference>
<keyword evidence="1" id="KW-1133">Transmembrane helix</keyword>